<proteinExistence type="predicted"/>
<dbReference type="InterPro" id="IPR013517">
    <property type="entry name" value="FG-GAP"/>
</dbReference>
<dbReference type="EMBL" id="JANBPK010001262">
    <property type="protein sequence ID" value="KAJ2923956.1"/>
    <property type="molecule type" value="Genomic_DNA"/>
</dbReference>
<sequence>MASRLLVGGWALDRYPRMLGDLTGDGRADIVGFGHAGVYVALNNGDGTFAQREVVIKDFGAGAGSWETIKHPQFVADVNGDGREDIVGFGDAGIYVAIGNGDGTFQAPKLVLRDFGYNAGEWRVDKHPRFVVDLTGDGAADIIGFGQDAVWVSYNDGKGNFGPIQKLTEEFSFKGGWGTTNTVRWIANL</sequence>
<accession>A0A9W8IVZ6</accession>
<evidence type="ECO:0000313" key="3">
    <source>
        <dbReference type="Proteomes" id="UP001140091"/>
    </source>
</evidence>
<dbReference type="Pfam" id="PF13517">
    <property type="entry name" value="FG-GAP_3"/>
    <property type="match status" value="2"/>
</dbReference>
<dbReference type="InterPro" id="IPR028994">
    <property type="entry name" value="Integrin_alpha_N"/>
</dbReference>
<feature type="non-terminal residue" evidence="2">
    <location>
        <position position="189"/>
    </location>
</feature>
<keyword evidence="3" id="KW-1185">Reference proteome</keyword>
<evidence type="ECO:0000256" key="1">
    <source>
        <dbReference type="ARBA" id="ARBA00022729"/>
    </source>
</evidence>
<dbReference type="OrthoDB" id="3153136at2759"/>
<organism evidence="2 3">
    <name type="scientific">Candolleomyces eurysporus</name>
    <dbReference type="NCBI Taxonomy" id="2828524"/>
    <lineage>
        <taxon>Eukaryota</taxon>
        <taxon>Fungi</taxon>
        <taxon>Dikarya</taxon>
        <taxon>Basidiomycota</taxon>
        <taxon>Agaricomycotina</taxon>
        <taxon>Agaricomycetes</taxon>
        <taxon>Agaricomycetidae</taxon>
        <taxon>Agaricales</taxon>
        <taxon>Agaricineae</taxon>
        <taxon>Psathyrellaceae</taxon>
        <taxon>Candolleomyces</taxon>
    </lineage>
</organism>
<comment type="caution">
    <text evidence="2">The sequence shown here is derived from an EMBL/GenBank/DDBJ whole genome shotgun (WGS) entry which is preliminary data.</text>
</comment>
<dbReference type="AlphaFoldDB" id="A0A9W8IVZ6"/>
<reference evidence="2" key="1">
    <citation type="submission" date="2022-06" db="EMBL/GenBank/DDBJ databases">
        <title>Genome Sequence of Candolleomyces eurysporus.</title>
        <authorList>
            <person name="Buettner E."/>
        </authorList>
    </citation>
    <scope>NUCLEOTIDE SEQUENCE</scope>
    <source>
        <strain evidence="2">VTCC 930004</strain>
    </source>
</reference>
<dbReference type="PANTHER" id="PTHR44103:SF1">
    <property type="entry name" value="PROPROTEIN CONVERTASE P"/>
    <property type="match status" value="1"/>
</dbReference>
<dbReference type="Proteomes" id="UP001140091">
    <property type="component" value="Unassembled WGS sequence"/>
</dbReference>
<evidence type="ECO:0000313" key="2">
    <source>
        <dbReference type="EMBL" id="KAJ2923956.1"/>
    </source>
</evidence>
<keyword evidence="1" id="KW-0732">Signal</keyword>
<name>A0A9W8IVZ6_9AGAR</name>
<dbReference type="PANTHER" id="PTHR44103">
    <property type="entry name" value="PROPROTEIN CONVERTASE P"/>
    <property type="match status" value="1"/>
</dbReference>
<evidence type="ECO:0008006" key="4">
    <source>
        <dbReference type="Google" id="ProtNLM"/>
    </source>
</evidence>
<dbReference type="Gene3D" id="2.40.128.340">
    <property type="match status" value="1"/>
</dbReference>
<dbReference type="SUPFAM" id="SSF69318">
    <property type="entry name" value="Integrin alpha N-terminal domain"/>
    <property type="match status" value="1"/>
</dbReference>
<gene>
    <name evidence="2" type="ORF">H1R20_g13132</name>
</gene>
<protein>
    <recommendedName>
        <fullName evidence="4">VCBS repeat-containing protein</fullName>
    </recommendedName>
</protein>